<evidence type="ECO:0008006" key="4">
    <source>
        <dbReference type="Google" id="ProtNLM"/>
    </source>
</evidence>
<evidence type="ECO:0000256" key="1">
    <source>
        <dbReference type="SAM" id="Phobius"/>
    </source>
</evidence>
<feature type="transmembrane region" description="Helical" evidence="1">
    <location>
        <begin position="6"/>
        <end position="25"/>
    </location>
</feature>
<sequence length="93" mass="10338">MRDWIGLGLSLAGLGIMAVALVLWVRSRAWRPARQSGVAWRRSSVATFGALVLLEAGLLTRPHAWPLTILYLAVTAIAAAGLLMWYLDRRRLR</sequence>
<accession>A0ABV5MMI6</accession>
<organism evidence="2 3">
    <name type="scientific">Dactylosporangium vinaceum</name>
    <dbReference type="NCBI Taxonomy" id="53362"/>
    <lineage>
        <taxon>Bacteria</taxon>
        <taxon>Bacillati</taxon>
        <taxon>Actinomycetota</taxon>
        <taxon>Actinomycetes</taxon>
        <taxon>Micromonosporales</taxon>
        <taxon>Micromonosporaceae</taxon>
        <taxon>Dactylosporangium</taxon>
    </lineage>
</organism>
<keyword evidence="1" id="KW-1133">Transmembrane helix</keyword>
<proteinExistence type="predicted"/>
<name>A0ABV5MMI6_9ACTN</name>
<gene>
    <name evidence="2" type="ORF">ACFFTR_43880</name>
</gene>
<comment type="caution">
    <text evidence="2">The sequence shown here is derived from an EMBL/GenBank/DDBJ whole genome shotgun (WGS) entry which is preliminary data.</text>
</comment>
<protein>
    <recommendedName>
        <fullName evidence="4">Integral membrane protein</fullName>
    </recommendedName>
</protein>
<evidence type="ECO:0000313" key="2">
    <source>
        <dbReference type="EMBL" id="MFB9450062.1"/>
    </source>
</evidence>
<evidence type="ECO:0000313" key="3">
    <source>
        <dbReference type="Proteomes" id="UP001589608"/>
    </source>
</evidence>
<dbReference type="Proteomes" id="UP001589608">
    <property type="component" value="Unassembled WGS sequence"/>
</dbReference>
<feature type="transmembrane region" description="Helical" evidence="1">
    <location>
        <begin position="69"/>
        <end position="87"/>
    </location>
</feature>
<keyword evidence="3" id="KW-1185">Reference proteome</keyword>
<keyword evidence="1" id="KW-0812">Transmembrane</keyword>
<feature type="transmembrane region" description="Helical" evidence="1">
    <location>
        <begin position="45"/>
        <end position="63"/>
    </location>
</feature>
<dbReference type="EMBL" id="JBHMCA010000070">
    <property type="protein sequence ID" value="MFB9450062.1"/>
    <property type="molecule type" value="Genomic_DNA"/>
</dbReference>
<reference evidence="2 3" key="1">
    <citation type="submission" date="2024-09" db="EMBL/GenBank/DDBJ databases">
        <authorList>
            <person name="Sun Q."/>
            <person name="Mori K."/>
        </authorList>
    </citation>
    <scope>NUCLEOTIDE SEQUENCE [LARGE SCALE GENOMIC DNA]</scope>
    <source>
        <strain evidence="2 3">JCM 3307</strain>
    </source>
</reference>
<dbReference type="RefSeq" id="WP_223093353.1">
    <property type="nucleotide sequence ID" value="NZ_CP061913.1"/>
</dbReference>
<keyword evidence="1" id="KW-0472">Membrane</keyword>